<proteinExistence type="predicted"/>
<reference evidence="5 6" key="1">
    <citation type="journal article" date="2021" name="Elife">
        <title>Chloroplast acquisition without the gene transfer in kleptoplastic sea slugs, Plakobranchus ocellatus.</title>
        <authorList>
            <person name="Maeda T."/>
            <person name="Takahashi S."/>
            <person name="Yoshida T."/>
            <person name="Shimamura S."/>
            <person name="Takaki Y."/>
            <person name="Nagai Y."/>
            <person name="Toyoda A."/>
            <person name="Suzuki Y."/>
            <person name="Arimoto A."/>
            <person name="Ishii H."/>
            <person name="Satoh N."/>
            <person name="Nishiyama T."/>
            <person name="Hasebe M."/>
            <person name="Maruyama T."/>
            <person name="Minagawa J."/>
            <person name="Obokata J."/>
            <person name="Shigenobu S."/>
        </authorList>
    </citation>
    <scope>NUCLEOTIDE SEQUENCE [LARGE SCALE GENOMIC DNA]</scope>
</reference>
<keyword evidence="1" id="KW-0880">Kelch repeat</keyword>
<dbReference type="Gene3D" id="3.30.710.10">
    <property type="entry name" value="Potassium Channel Kv1.1, Chain A"/>
    <property type="match status" value="1"/>
</dbReference>
<dbReference type="Pfam" id="PF00651">
    <property type="entry name" value="BTB"/>
    <property type="match status" value="1"/>
</dbReference>
<dbReference type="AlphaFoldDB" id="A0AAV4J9N9"/>
<name>A0AAV4J9N9_9GAST</name>
<dbReference type="InterPro" id="IPR011333">
    <property type="entry name" value="SKP1/BTB/POZ_sf"/>
</dbReference>
<dbReference type="Pfam" id="PF07707">
    <property type="entry name" value="BACK"/>
    <property type="match status" value="1"/>
</dbReference>
<dbReference type="SUPFAM" id="SSF54695">
    <property type="entry name" value="POZ domain"/>
    <property type="match status" value="1"/>
</dbReference>
<evidence type="ECO:0000313" key="5">
    <source>
        <dbReference type="EMBL" id="GFS18545.1"/>
    </source>
</evidence>
<dbReference type="EMBL" id="BMAT01013697">
    <property type="protein sequence ID" value="GFS18545.1"/>
    <property type="molecule type" value="Genomic_DNA"/>
</dbReference>
<dbReference type="SMART" id="SM00875">
    <property type="entry name" value="BACK"/>
    <property type="match status" value="1"/>
</dbReference>
<feature type="region of interest" description="Disordered" evidence="3">
    <location>
        <begin position="597"/>
        <end position="619"/>
    </location>
</feature>
<evidence type="ECO:0000256" key="2">
    <source>
        <dbReference type="ARBA" id="ARBA00022737"/>
    </source>
</evidence>
<dbReference type="Gene3D" id="1.25.40.420">
    <property type="match status" value="1"/>
</dbReference>
<evidence type="ECO:0000256" key="1">
    <source>
        <dbReference type="ARBA" id="ARBA00022441"/>
    </source>
</evidence>
<comment type="caution">
    <text evidence="5">The sequence shown here is derived from an EMBL/GenBank/DDBJ whole genome shotgun (WGS) entry which is preliminary data.</text>
</comment>
<dbReference type="PANTHER" id="PTHR45632">
    <property type="entry name" value="LD33804P"/>
    <property type="match status" value="1"/>
</dbReference>
<dbReference type="Proteomes" id="UP000762676">
    <property type="component" value="Unassembled WGS sequence"/>
</dbReference>
<dbReference type="SMART" id="SM00225">
    <property type="entry name" value="BTB"/>
    <property type="match status" value="1"/>
</dbReference>
<dbReference type="InterPro" id="IPR000210">
    <property type="entry name" value="BTB/POZ_dom"/>
</dbReference>
<gene>
    <name evidence="5" type="ORF">ElyMa_006851000</name>
</gene>
<dbReference type="InterPro" id="IPR011705">
    <property type="entry name" value="BACK"/>
</dbReference>
<organism evidence="5 6">
    <name type="scientific">Elysia marginata</name>
    <dbReference type="NCBI Taxonomy" id="1093978"/>
    <lineage>
        <taxon>Eukaryota</taxon>
        <taxon>Metazoa</taxon>
        <taxon>Spiralia</taxon>
        <taxon>Lophotrochozoa</taxon>
        <taxon>Mollusca</taxon>
        <taxon>Gastropoda</taxon>
        <taxon>Heterobranchia</taxon>
        <taxon>Euthyneura</taxon>
        <taxon>Panpulmonata</taxon>
        <taxon>Sacoglossa</taxon>
        <taxon>Placobranchoidea</taxon>
        <taxon>Plakobranchidae</taxon>
        <taxon>Elysia</taxon>
    </lineage>
</organism>
<protein>
    <submittedName>
        <fullName evidence="5">Kelch-like protein diablo</fullName>
    </submittedName>
</protein>
<evidence type="ECO:0000313" key="6">
    <source>
        <dbReference type="Proteomes" id="UP000762676"/>
    </source>
</evidence>
<dbReference type="PANTHER" id="PTHR45632:SF3">
    <property type="entry name" value="KELCH-LIKE PROTEIN 32"/>
    <property type="match status" value="1"/>
</dbReference>
<dbReference type="CDD" id="cd18186">
    <property type="entry name" value="BTB_POZ_ZBTB_KLHL-like"/>
    <property type="match status" value="1"/>
</dbReference>
<evidence type="ECO:0000256" key="3">
    <source>
        <dbReference type="SAM" id="MobiDB-lite"/>
    </source>
</evidence>
<keyword evidence="2" id="KW-0677">Repeat</keyword>
<evidence type="ECO:0000259" key="4">
    <source>
        <dbReference type="PROSITE" id="PS50097"/>
    </source>
</evidence>
<accession>A0AAV4J9N9</accession>
<dbReference type="PROSITE" id="PS50097">
    <property type="entry name" value="BTB"/>
    <property type="match status" value="1"/>
</dbReference>
<feature type="domain" description="BTB" evidence="4">
    <location>
        <begin position="30"/>
        <end position="97"/>
    </location>
</feature>
<keyword evidence="6" id="KW-1185">Reference proteome</keyword>
<sequence>MEGTNSHEDARTARTICDHLSLFKDNTSYSDVVVSVGRARFYCHRILLASVSEFFATAFTSDRQVATEGRIRLQNVDEKIFSALLTCIYSGKYVLTDENLFAVWKAADVLKIPFLLDQCREQFAKVQMTEKTCVDIATGMRYICKEASLRALEFIVDNFSHNLIQSDLFRLNLEELKFVVSSQKLEVQSEDEVLEAISQWFIINCGKIDATKDGSTSNSQRPLCGVTSSGNLAPWQQDLVDVIGCCRYMLTSRACLHGHLVRNSLKDGGQNIQDILTRVSDYLSQPHLHQTWCPPSARHRERSELQNVLLTTKAPSDRNIKVLNPHTMEWGKLLIPTFLLHENITDVICHNSKLYLFTAGKEVLTNYAGIDKWHAARFAEPGHLCDVGDSLYVYRDAQGGDLDVFKLGSLDRAFDGGSNQWQHVCTLNIAVRNHSVRNVTSINDTLISFHADSLSCGYLVVCFRPLNQSFLYYKSQLGSSSRLVTFRHGNEVFALQENGCLWRLRLGADGGGLQITQEMALWYDQVPLSGAVLYNDQLMIVGEFPNKMKGISETLNISLDGVFQSVVKVCLDSKTRPASDMPGVILAAIPKSFTSLSAAKNDDNNDDDDDDTSLLSWMN</sequence>